<dbReference type="Proteomes" id="UP000215027">
    <property type="component" value="Chromosome I"/>
</dbReference>
<organism evidence="2 3">
    <name type="scientific">Candidatus Promineifilum breve</name>
    <dbReference type="NCBI Taxonomy" id="1806508"/>
    <lineage>
        <taxon>Bacteria</taxon>
        <taxon>Bacillati</taxon>
        <taxon>Chloroflexota</taxon>
        <taxon>Ardenticatenia</taxon>
        <taxon>Candidatus Promineifilales</taxon>
        <taxon>Candidatus Promineifilaceae</taxon>
        <taxon>Candidatus Promineifilum</taxon>
    </lineage>
</organism>
<proteinExistence type="predicted"/>
<reference evidence="2" key="1">
    <citation type="submission" date="2016-01" db="EMBL/GenBank/DDBJ databases">
        <authorList>
            <person name="Mcilroy J.S."/>
            <person name="Karst M S."/>
            <person name="Albertsen M."/>
        </authorList>
    </citation>
    <scope>NUCLEOTIDE SEQUENCE</scope>
    <source>
        <strain evidence="2">Cfx-K</strain>
    </source>
</reference>
<feature type="region of interest" description="Disordered" evidence="1">
    <location>
        <begin position="38"/>
        <end position="61"/>
    </location>
</feature>
<evidence type="ECO:0000313" key="3">
    <source>
        <dbReference type="Proteomes" id="UP000215027"/>
    </source>
</evidence>
<gene>
    <name evidence="2" type="ORF">CFX0092_A3044</name>
</gene>
<dbReference type="KEGG" id="pbf:CFX0092_A3044"/>
<evidence type="ECO:0000256" key="1">
    <source>
        <dbReference type="SAM" id="MobiDB-lite"/>
    </source>
</evidence>
<protein>
    <submittedName>
        <fullName evidence="2">Uncharacterized protein</fullName>
    </submittedName>
</protein>
<sequence length="61" mass="6775">MQRDSNCKCFCWQWDCKNISGLDSMSLCVVKVPLSHSPAPSKLLGSSSNNAPPISRHRSRL</sequence>
<keyword evidence="3" id="KW-1185">Reference proteome</keyword>
<name>A0A160T556_9CHLR</name>
<dbReference type="AlphaFoldDB" id="A0A160T556"/>
<accession>A0A160T556</accession>
<dbReference type="EMBL" id="LN890655">
    <property type="protein sequence ID" value="CUS04922.2"/>
    <property type="molecule type" value="Genomic_DNA"/>
</dbReference>
<evidence type="ECO:0000313" key="2">
    <source>
        <dbReference type="EMBL" id="CUS04922.2"/>
    </source>
</evidence>